<dbReference type="EMBL" id="LXSL01000011">
    <property type="protein sequence ID" value="OAM31121.1"/>
    <property type="molecule type" value="Genomic_DNA"/>
</dbReference>
<evidence type="ECO:0000256" key="1">
    <source>
        <dbReference type="SAM" id="SignalP"/>
    </source>
</evidence>
<feature type="signal peptide" evidence="1">
    <location>
        <begin position="1"/>
        <end position="19"/>
    </location>
</feature>
<reference evidence="3" key="1">
    <citation type="submission" date="2016-05" db="EMBL/GenBank/DDBJ databases">
        <title>Draft genome of Corynebacterium afermentans subsp. afermentans LCDC 88199T.</title>
        <authorList>
            <person name="Bernier A.-M."/>
            <person name="Bernard K."/>
        </authorList>
    </citation>
    <scope>NUCLEOTIDE SEQUENCE [LARGE SCALE GENOMIC DNA]</scope>
    <source>
        <strain evidence="3">NML02-A-017</strain>
    </source>
</reference>
<keyword evidence="1" id="KW-0732">Signal</keyword>
<name>A0A1A9S137_9NEIS</name>
<dbReference type="AlphaFoldDB" id="A0A1A9S137"/>
<dbReference type="RefSeq" id="WP_067589850.1">
    <property type="nucleotide sequence ID" value="NZ_LXSL01000011.1"/>
</dbReference>
<proteinExistence type="predicted"/>
<evidence type="ECO:0000313" key="2">
    <source>
        <dbReference type="EMBL" id="OAM31121.1"/>
    </source>
</evidence>
<evidence type="ECO:0000313" key="3">
    <source>
        <dbReference type="Proteomes" id="UP000077885"/>
    </source>
</evidence>
<dbReference type="OrthoDB" id="8607314at2"/>
<sequence length="91" mass="10047">MSKQTLCILLACAALSARAEPVPAPEQERGYALMVAAMLGQAHQVLVRCGLSQENDPFFAEGNPIQQHMAAHMRRIAPEDQAFPQTFYQAY</sequence>
<accession>A0A1A9S137</accession>
<feature type="chain" id="PRO_5008396404" evidence="1">
    <location>
        <begin position="20"/>
        <end position="91"/>
    </location>
</feature>
<organism evidence="2 3">
    <name type="scientific">Eikenella longinqua</name>
    <dbReference type="NCBI Taxonomy" id="1795827"/>
    <lineage>
        <taxon>Bacteria</taxon>
        <taxon>Pseudomonadati</taxon>
        <taxon>Pseudomonadota</taxon>
        <taxon>Betaproteobacteria</taxon>
        <taxon>Neisseriales</taxon>
        <taxon>Neisseriaceae</taxon>
        <taxon>Eikenella</taxon>
    </lineage>
</organism>
<keyword evidence="3" id="KW-1185">Reference proteome</keyword>
<comment type="caution">
    <text evidence="2">The sequence shown here is derived from an EMBL/GenBank/DDBJ whole genome shotgun (WGS) entry which is preliminary data.</text>
</comment>
<dbReference type="Proteomes" id="UP000077885">
    <property type="component" value="Unassembled WGS sequence"/>
</dbReference>
<protein>
    <submittedName>
        <fullName evidence="2">Uncharacterized protein</fullName>
    </submittedName>
</protein>
<gene>
    <name evidence="2" type="ORF">A7P95_01065</name>
</gene>